<evidence type="ECO:0000256" key="2">
    <source>
        <dbReference type="SAM" id="SignalP"/>
    </source>
</evidence>
<accession>A0A1I0CGA8</accession>
<feature type="compositionally biased region" description="Acidic residues" evidence="1">
    <location>
        <begin position="190"/>
        <end position="200"/>
    </location>
</feature>
<evidence type="ECO:0000313" key="4">
    <source>
        <dbReference type="Proteomes" id="UP000199820"/>
    </source>
</evidence>
<feature type="signal peptide" evidence="2">
    <location>
        <begin position="1"/>
        <end position="27"/>
    </location>
</feature>
<feature type="compositionally biased region" description="Low complexity" evidence="1">
    <location>
        <begin position="703"/>
        <end position="715"/>
    </location>
</feature>
<feature type="compositionally biased region" description="Low complexity" evidence="1">
    <location>
        <begin position="732"/>
        <end position="746"/>
    </location>
</feature>
<keyword evidence="2" id="KW-0732">Signal</keyword>
<feature type="compositionally biased region" description="Acidic residues" evidence="1">
    <location>
        <begin position="801"/>
        <end position="810"/>
    </location>
</feature>
<protein>
    <submittedName>
        <fullName evidence="3">Uncharacterized protein</fullName>
    </submittedName>
</protein>
<dbReference type="eggNOG" id="ENOG5033U63">
    <property type="taxonomic scope" value="Bacteria"/>
</dbReference>
<feature type="chain" id="PRO_5011646333" evidence="2">
    <location>
        <begin position="28"/>
        <end position="810"/>
    </location>
</feature>
<feature type="compositionally biased region" description="Basic and acidic residues" evidence="1">
    <location>
        <begin position="202"/>
        <end position="219"/>
    </location>
</feature>
<reference evidence="3 4" key="1">
    <citation type="submission" date="2016-10" db="EMBL/GenBank/DDBJ databases">
        <authorList>
            <person name="de Groot N.N."/>
        </authorList>
    </citation>
    <scope>NUCLEOTIDE SEQUENCE [LARGE SCALE GENOMIC DNA]</scope>
    <source>
        <strain evidence="3 4">KH1P1</strain>
    </source>
</reference>
<name>A0A1I0CGA8_9FIRM</name>
<dbReference type="Proteomes" id="UP000199820">
    <property type="component" value="Unassembled WGS sequence"/>
</dbReference>
<proteinExistence type="predicted"/>
<gene>
    <name evidence="3" type="ORF">SAMN04487771_100741</name>
</gene>
<evidence type="ECO:0000256" key="1">
    <source>
        <dbReference type="SAM" id="MobiDB-lite"/>
    </source>
</evidence>
<dbReference type="AlphaFoldDB" id="A0A1I0CGA8"/>
<feature type="region of interest" description="Disordered" evidence="1">
    <location>
        <begin position="673"/>
        <end position="810"/>
    </location>
</feature>
<feature type="region of interest" description="Disordered" evidence="1">
    <location>
        <begin position="176"/>
        <end position="222"/>
    </location>
</feature>
<keyword evidence="4" id="KW-1185">Reference proteome</keyword>
<organism evidence="3 4">
    <name type="scientific">[Clostridium] aminophilum</name>
    <dbReference type="NCBI Taxonomy" id="1526"/>
    <lineage>
        <taxon>Bacteria</taxon>
        <taxon>Bacillati</taxon>
        <taxon>Bacillota</taxon>
        <taxon>Clostridia</taxon>
        <taxon>Lachnospirales</taxon>
        <taxon>Lachnospiraceae</taxon>
    </lineage>
</organism>
<sequence>MKRFRLLALLLSFVFLFSNLASVCAFAANDAVIDAVERDESGNIALTGLSLTDVEEPREGKALDDRAKITTDQGVSWEIPVLWIDPAGNPVENFSEETTCFPIFVVYIPTGYSIKTSASDGSFAIYLPEFVKNLYGDRDGSLFVSDPALGFLCITPVPLKFDLSTRFSNQAPDSFAVPLNEKKDSTDQQYPEDSDDDSSDSQDPHRDRVEPDDPNKDPADELPYLVRIHCDKSAIETYDAEFLNEFVTLLRYTIIPQAAKLLEESFPKSFGSATPDKEIGTQLGLNIYYNTTDFSGREEDWSGGSAFLDGKNSSSTATYMYTFLVNTGAIFITDSGGVENIIQQDDNGKWTLVEGGRKALENIILHELFHAYMYDYNHTGMSTSAKTGDLFPFWFTEGTASSVQNVFQSRVTFFRYLQVDNVRDTWAYKMDYDTEHVLSRYLDTVLHGPTQDYTICNDIEQTLNEDLASANYVSGYLASVYLAGLAGVKYCDYTSEDLHDTQNNIYNMEVIRAGMEEILYQLHNNKPLDTIISEISDGAYNDTDDFTKRFVKGIQDEHGVYQGDQSSLQFVADYLNFLEDSTTMQPNGSILRQEQGYVSPLTDEVVKSTFFNVVDSRTYVPSTADYYTALDTAGKSTTTGLGSNSTENGTAMAASIMHQYPEINSVSLKAGNEMSDDAAVDSEVPSDDAVNDSKETQSNDGFDNNTNNTDSPNSDGTQDSTDAKDITDTSSEDAIPSDSSSENSSELQEIASMPEDTSTTTGPEEEPDDKNRKESTPESDPEIPADRDIAAENSQDKTGDPADDATQEDA</sequence>
<dbReference type="STRING" id="1526.SAMN02910262_00540"/>
<feature type="compositionally biased region" description="Basic and acidic residues" evidence="1">
    <location>
        <begin position="784"/>
        <end position="800"/>
    </location>
</feature>
<feature type="compositionally biased region" description="Acidic residues" evidence="1">
    <location>
        <begin position="674"/>
        <end position="690"/>
    </location>
</feature>
<evidence type="ECO:0000313" key="3">
    <source>
        <dbReference type="EMBL" id="SET18603.1"/>
    </source>
</evidence>
<dbReference type="EMBL" id="FOIL01000007">
    <property type="protein sequence ID" value="SET18603.1"/>
    <property type="molecule type" value="Genomic_DNA"/>
</dbReference>